<dbReference type="VEuPathDB" id="FungiDB:P175DRAFT_0125727"/>
<dbReference type="Proteomes" id="UP000244073">
    <property type="component" value="Unassembled WGS sequence"/>
</dbReference>
<evidence type="ECO:0000313" key="3">
    <source>
        <dbReference type="Proteomes" id="UP000244073"/>
    </source>
</evidence>
<protein>
    <submittedName>
        <fullName evidence="2">Uncharacterized protein</fullName>
    </submittedName>
</protein>
<comment type="caution">
    <text evidence="2">The sequence shown here is derived from an EMBL/GenBank/DDBJ whole genome shotgun (WGS) entry which is preliminary data.</text>
</comment>
<sequence length="111" mass="11979">MERTDHHIQNRSPPSNFCTTSRLRAKSPPTRGRWVCVGRLVLGEEPRKTPCAFFHPRKRIPPTRRGAPTGVLSPGAYACAGPPAWSGSVWVRGGSPCPSPTSQSMGCAALQ</sequence>
<accession>A0A2T5LKM7</accession>
<organism evidence="2 3">
    <name type="scientific">Aspergillus ochraceoroseus IBT 24754</name>
    <dbReference type="NCBI Taxonomy" id="1392256"/>
    <lineage>
        <taxon>Eukaryota</taxon>
        <taxon>Fungi</taxon>
        <taxon>Dikarya</taxon>
        <taxon>Ascomycota</taxon>
        <taxon>Pezizomycotina</taxon>
        <taxon>Eurotiomycetes</taxon>
        <taxon>Eurotiomycetidae</taxon>
        <taxon>Eurotiales</taxon>
        <taxon>Aspergillaceae</taxon>
        <taxon>Aspergillus</taxon>
        <taxon>Aspergillus subgen. Nidulantes</taxon>
    </lineage>
</organism>
<dbReference type="GeneID" id="63809268"/>
<dbReference type="EMBL" id="MSFN02000018">
    <property type="protein sequence ID" value="PTU16833.1"/>
    <property type="molecule type" value="Genomic_DNA"/>
</dbReference>
<reference evidence="2 3" key="1">
    <citation type="journal article" date="2018" name="Proc. Natl. Acad. Sci. U.S.A.">
        <title>Linking secondary metabolites to gene clusters through genome sequencing of six diverse Aspergillus species.</title>
        <authorList>
            <person name="Kaerboelling I."/>
            <person name="Vesth T.C."/>
            <person name="Frisvad J.C."/>
            <person name="Nybo J.L."/>
            <person name="Theobald S."/>
            <person name="Kuo A."/>
            <person name="Bowyer P."/>
            <person name="Matsuda Y."/>
            <person name="Mondo S."/>
            <person name="Lyhne E.K."/>
            <person name="Kogle M.E."/>
            <person name="Clum A."/>
            <person name="Lipzen A."/>
            <person name="Salamov A."/>
            <person name="Ngan C.Y."/>
            <person name="Daum C."/>
            <person name="Chiniquy J."/>
            <person name="Barry K."/>
            <person name="LaButti K."/>
            <person name="Haridas S."/>
            <person name="Simmons B.A."/>
            <person name="Magnuson J.K."/>
            <person name="Mortensen U.H."/>
            <person name="Larsen T.O."/>
            <person name="Grigoriev I.V."/>
            <person name="Baker S.E."/>
            <person name="Andersen M.R."/>
        </authorList>
    </citation>
    <scope>NUCLEOTIDE SEQUENCE [LARGE SCALE GENOMIC DNA]</scope>
    <source>
        <strain evidence="2 3">IBT 24754</strain>
    </source>
</reference>
<gene>
    <name evidence="2" type="ORF">P175DRAFT_0125727</name>
</gene>
<proteinExistence type="predicted"/>
<feature type="compositionally biased region" description="Polar residues" evidence="1">
    <location>
        <begin position="10"/>
        <end position="22"/>
    </location>
</feature>
<dbReference type="RefSeq" id="XP_040748276.1">
    <property type="nucleotide sequence ID" value="XM_040892386.1"/>
</dbReference>
<feature type="region of interest" description="Disordered" evidence="1">
    <location>
        <begin position="1"/>
        <end position="29"/>
    </location>
</feature>
<name>A0A2T5LKM7_9EURO</name>
<evidence type="ECO:0000313" key="2">
    <source>
        <dbReference type="EMBL" id="PTU16833.1"/>
    </source>
</evidence>
<evidence type="ECO:0000256" key="1">
    <source>
        <dbReference type="SAM" id="MobiDB-lite"/>
    </source>
</evidence>
<dbReference type="AlphaFoldDB" id="A0A2T5LKM7"/>